<comment type="caution">
    <text evidence="2">The sequence shown here is derived from an EMBL/GenBank/DDBJ whole genome shotgun (WGS) entry which is preliminary data.</text>
</comment>
<sequence length="139" mass="15546">MDATKPPPLKAPYPFSISQHDKPLQEATSELPTMVTAPRIEAKVAPPKEQPEPSSELPPGPCDHIAPVEGRLHMFFSSWQHVTSGRWLIDLIQHGYGLELTSTPPNISPRRHVLYPEHQPLLREEVLMLLLNGDLEPLA</sequence>
<name>A0AAV7RZF6_PLEWA</name>
<evidence type="ECO:0000256" key="1">
    <source>
        <dbReference type="SAM" id="MobiDB-lite"/>
    </source>
</evidence>
<protein>
    <submittedName>
        <fullName evidence="2">Uncharacterized protein</fullName>
    </submittedName>
</protein>
<gene>
    <name evidence="2" type="ORF">NDU88_009337</name>
</gene>
<feature type="compositionally biased region" description="Pro residues" evidence="1">
    <location>
        <begin position="1"/>
        <end position="11"/>
    </location>
</feature>
<feature type="region of interest" description="Disordered" evidence="1">
    <location>
        <begin position="1"/>
        <end position="63"/>
    </location>
</feature>
<organism evidence="2 3">
    <name type="scientific">Pleurodeles waltl</name>
    <name type="common">Iberian ribbed newt</name>
    <dbReference type="NCBI Taxonomy" id="8319"/>
    <lineage>
        <taxon>Eukaryota</taxon>
        <taxon>Metazoa</taxon>
        <taxon>Chordata</taxon>
        <taxon>Craniata</taxon>
        <taxon>Vertebrata</taxon>
        <taxon>Euteleostomi</taxon>
        <taxon>Amphibia</taxon>
        <taxon>Batrachia</taxon>
        <taxon>Caudata</taxon>
        <taxon>Salamandroidea</taxon>
        <taxon>Salamandridae</taxon>
        <taxon>Pleurodelinae</taxon>
        <taxon>Pleurodeles</taxon>
    </lineage>
</organism>
<accession>A0AAV7RZF6</accession>
<evidence type="ECO:0000313" key="2">
    <source>
        <dbReference type="EMBL" id="KAJ1156619.1"/>
    </source>
</evidence>
<evidence type="ECO:0000313" key="3">
    <source>
        <dbReference type="Proteomes" id="UP001066276"/>
    </source>
</evidence>
<reference evidence="2" key="1">
    <citation type="journal article" date="2022" name="bioRxiv">
        <title>Sequencing and chromosome-scale assembly of the giantPleurodeles waltlgenome.</title>
        <authorList>
            <person name="Brown T."/>
            <person name="Elewa A."/>
            <person name="Iarovenko S."/>
            <person name="Subramanian E."/>
            <person name="Araus A.J."/>
            <person name="Petzold A."/>
            <person name="Susuki M."/>
            <person name="Suzuki K.-i.T."/>
            <person name="Hayashi T."/>
            <person name="Toyoda A."/>
            <person name="Oliveira C."/>
            <person name="Osipova E."/>
            <person name="Leigh N.D."/>
            <person name="Simon A."/>
            <person name="Yun M.H."/>
        </authorList>
    </citation>
    <scope>NUCLEOTIDE SEQUENCE</scope>
    <source>
        <strain evidence="2">20211129_DDA</strain>
        <tissue evidence="2">Liver</tissue>
    </source>
</reference>
<keyword evidence="3" id="KW-1185">Reference proteome</keyword>
<dbReference type="AlphaFoldDB" id="A0AAV7RZF6"/>
<proteinExistence type="predicted"/>
<dbReference type="Proteomes" id="UP001066276">
    <property type="component" value="Chromosome 5"/>
</dbReference>
<dbReference type="EMBL" id="JANPWB010000009">
    <property type="protein sequence ID" value="KAJ1156619.1"/>
    <property type="molecule type" value="Genomic_DNA"/>
</dbReference>